<keyword evidence="2 5" id="KW-0378">Hydrolase</keyword>
<evidence type="ECO:0000256" key="2">
    <source>
        <dbReference type="ARBA" id="ARBA00022801"/>
    </source>
</evidence>
<dbReference type="PANTHER" id="PTHR10357">
    <property type="entry name" value="ALPHA-AMYLASE FAMILY MEMBER"/>
    <property type="match status" value="1"/>
</dbReference>
<protein>
    <submittedName>
        <fullName evidence="5">Glycoside hydrolase family 13 protein</fullName>
    </submittedName>
</protein>
<proteinExistence type="inferred from homology"/>
<dbReference type="SUPFAM" id="SSF51445">
    <property type="entry name" value="(Trans)glycosidases"/>
    <property type="match status" value="1"/>
</dbReference>
<evidence type="ECO:0000256" key="3">
    <source>
        <dbReference type="ARBA" id="ARBA00023295"/>
    </source>
</evidence>
<dbReference type="InterPro" id="IPR004185">
    <property type="entry name" value="Glyco_hydro_13_lg-like_dom"/>
</dbReference>
<sequence>MIISELTPFITHDPARERFHRPLGAVETRAPLRLAFSDARSDVRSAELVIEGDGGFEQRWEMSPEGGDWCCTVTVPEEPAALWYNFRLTLESGELWLSAAYGGRFGQLMSTKGEGFRLTVYERGFRTPEWFRRSVMYQIFPDRFARDASGTARRGVERHRAMGRDVKYHEDWSESVDWQPNSADGFYFPLDFFGGTFKGIEEKLGYIASLGVGVIYLNPIVEARSNHRYDAGDYMQPDQILGSLEDFERLCAAAKERGIRIMLDGVFSHTGADSVYFNRDGRYPSQGAYNAGPASPYYSWYDFRKWPDEYRCWWNFPDLPEVNELDPGWEKLVITGEDSVVKTWLRRGAEGWRLDVADELPDGTLAKIRAAVKAEKPEAVVLGEVWEDAVTKFSYGARRKYALGGALDTVMNYPFRSAVLDFLCFRTNSWALKGFLISQRLHYPQPMYFALMNLLSSHDVERARTALATRLDARSMTREQQARFIVSDSQDARGAAMQKLAAALQFAVPGVPCVYYGDETGMNGMLDPFNRAPFTEGARPLTDWYRALGAAHARYDALKCGSAAFFAPHPDVLCVLRCVTGGRDCFGSEAGDGVLLCAVNRSGAEIETVCDLWLDNAGLTGAELKALAELNLTRGECVLSGEGVEVENGLVKLRLPAESARLYILH</sequence>
<evidence type="ECO:0000256" key="1">
    <source>
        <dbReference type="ARBA" id="ARBA00008061"/>
    </source>
</evidence>
<dbReference type="EMBL" id="DVJK01000172">
    <property type="protein sequence ID" value="HIS67144.1"/>
    <property type="molecule type" value="Genomic_DNA"/>
</dbReference>
<gene>
    <name evidence="5" type="ORF">IAC18_06225</name>
</gene>
<dbReference type="Proteomes" id="UP000824001">
    <property type="component" value="Unassembled WGS sequence"/>
</dbReference>
<dbReference type="CDD" id="cd11338">
    <property type="entry name" value="AmyAc_CMD"/>
    <property type="match status" value="1"/>
</dbReference>
<comment type="caution">
    <text evidence="5">The sequence shown here is derived from an EMBL/GenBank/DDBJ whole genome shotgun (WGS) entry which is preliminary data.</text>
</comment>
<organism evidence="5 6">
    <name type="scientific">Candidatus Scatomorpha merdipullorum</name>
    <dbReference type="NCBI Taxonomy" id="2840927"/>
    <lineage>
        <taxon>Bacteria</taxon>
        <taxon>Bacillati</taxon>
        <taxon>Bacillota</taxon>
        <taxon>Clostridia</taxon>
        <taxon>Eubacteriales</taxon>
        <taxon>Candidatus Scatomorpha</taxon>
    </lineage>
</organism>
<dbReference type="InterPro" id="IPR006047">
    <property type="entry name" value="GH13_cat_dom"/>
</dbReference>
<evidence type="ECO:0000313" key="6">
    <source>
        <dbReference type="Proteomes" id="UP000824001"/>
    </source>
</evidence>
<dbReference type="GO" id="GO:0004553">
    <property type="term" value="F:hydrolase activity, hydrolyzing O-glycosyl compounds"/>
    <property type="evidence" value="ECO:0007669"/>
    <property type="project" value="InterPro"/>
</dbReference>
<keyword evidence="3" id="KW-0326">Glycosidase</keyword>
<dbReference type="GO" id="GO:0005975">
    <property type="term" value="P:carbohydrate metabolic process"/>
    <property type="evidence" value="ECO:0007669"/>
    <property type="project" value="InterPro"/>
</dbReference>
<feature type="domain" description="Glycosyl hydrolase family 13 catalytic" evidence="4">
    <location>
        <begin position="138"/>
        <end position="554"/>
    </location>
</feature>
<dbReference type="AlphaFoldDB" id="A0A9D1FE56"/>
<dbReference type="Pfam" id="PF00128">
    <property type="entry name" value="Alpha-amylase"/>
    <property type="match status" value="1"/>
</dbReference>
<evidence type="ECO:0000313" key="5">
    <source>
        <dbReference type="EMBL" id="HIS67144.1"/>
    </source>
</evidence>
<comment type="similarity">
    <text evidence="1">Belongs to the glycosyl hydrolase 13 family.</text>
</comment>
<dbReference type="CDD" id="cd02857">
    <property type="entry name" value="E_set_CDase_PDE_N"/>
    <property type="match status" value="1"/>
</dbReference>
<dbReference type="Gene3D" id="3.20.20.80">
    <property type="entry name" value="Glycosidases"/>
    <property type="match status" value="1"/>
</dbReference>
<dbReference type="InterPro" id="IPR017853">
    <property type="entry name" value="GH"/>
</dbReference>
<reference evidence="5" key="2">
    <citation type="journal article" date="2021" name="PeerJ">
        <title>Extensive microbial diversity within the chicken gut microbiome revealed by metagenomics and culture.</title>
        <authorList>
            <person name="Gilroy R."/>
            <person name="Ravi A."/>
            <person name="Getino M."/>
            <person name="Pursley I."/>
            <person name="Horton D.L."/>
            <person name="Alikhan N.F."/>
            <person name="Baker D."/>
            <person name="Gharbi K."/>
            <person name="Hall N."/>
            <person name="Watson M."/>
            <person name="Adriaenssens E.M."/>
            <person name="Foster-Nyarko E."/>
            <person name="Jarju S."/>
            <person name="Secka A."/>
            <person name="Antonio M."/>
            <person name="Oren A."/>
            <person name="Chaudhuri R.R."/>
            <person name="La Ragione R."/>
            <person name="Hildebrand F."/>
            <person name="Pallen M.J."/>
        </authorList>
    </citation>
    <scope>NUCLEOTIDE SEQUENCE</scope>
    <source>
        <strain evidence="5">ChiHjej10B9-9673</strain>
    </source>
</reference>
<dbReference type="InterPro" id="IPR045857">
    <property type="entry name" value="O16G_dom_2"/>
</dbReference>
<dbReference type="PANTHER" id="PTHR10357:SF210">
    <property type="entry name" value="MALTODEXTRIN GLUCOSIDASE"/>
    <property type="match status" value="1"/>
</dbReference>
<reference evidence="5" key="1">
    <citation type="submission" date="2020-10" db="EMBL/GenBank/DDBJ databases">
        <authorList>
            <person name="Gilroy R."/>
        </authorList>
    </citation>
    <scope>NUCLEOTIDE SEQUENCE</scope>
    <source>
        <strain evidence="5">ChiHjej10B9-9673</strain>
    </source>
</reference>
<dbReference type="SMART" id="SM00642">
    <property type="entry name" value="Aamy"/>
    <property type="match status" value="1"/>
</dbReference>
<name>A0A9D1FE56_9FIRM</name>
<accession>A0A9D1FE56</accession>
<evidence type="ECO:0000259" key="4">
    <source>
        <dbReference type="SMART" id="SM00642"/>
    </source>
</evidence>
<dbReference type="Gene3D" id="3.90.400.10">
    <property type="entry name" value="Oligo-1,6-glucosidase, Domain 2"/>
    <property type="match status" value="1"/>
</dbReference>